<reference evidence="3" key="1">
    <citation type="submission" date="2016-10" db="EMBL/GenBank/DDBJ databases">
        <authorList>
            <person name="Varghese N."/>
            <person name="Submissions S."/>
        </authorList>
    </citation>
    <scope>NUCLEOTIDE SEQUENCE [LARGE SCALE GENOMIC DNA]</scope>
    <source>
        <strain evidence="3">DSM 3695</strain>
    </source>
</reference>
<dbReference type="RefSeq" id="WP_089898403.1">
    <property type="nucleotide sequence ID" value="NZ_FOJG01000002.1"/>
</dbReference>
<keyword evidence="1" id="KW-0812">Transmembrane</keyword>
<dbReference type="Proteomes" id="UP000199310">
    <property type="component" value="Unassembled WGS sequence"/>
</dbReference>
<dbReference type="EMBL" id="FOJG01000002">
    <property type="protein sequence ID" value="SEW51943.1"/>
    <property type="molecule type" value="Genomic_DNA"/>
</dbReference>
<feature type="transmembrane region" description="Helical" evidence="1">
    <location>
        <begin position="91"/>
        <end position="114"/>
    </location>
</feature>
<name>A0A1I0S7V7_9BACT</name>
<sequence length="153" mass="16675">MKINPKRKGLIIGALFTAVSLMLVATIIVPAIAVLPVFPMEKLAGNIVKGLTDNHLQLLTIGLLGSILLLILIPGMLLIRSSTLPGEPVSSGKIMLLMLLLYFIIHPFVFYIFSYHKAWNRADGQYLMAALVTVPFSSFAFVIVGGLIDLVKK</sequence>
<feature type="transmembrane region" description="Helical" evidence="1">
    <location>
        <begin position="58"/>
        <end position="79"/>
    </location>
</feature>
<dbReference type="AlphaFoldDB" id="A0A1I0S7V7"/>
<evidence type="ECO:0000313" key="2">
    <source>
        <dbReference type="EMBL" id="SEW51943.1"/>
    </source>
</evidence>
<feature type="transmembrane region" description="Helical" evidence="1">
    <location>
        <begin position="12"/>
        <end position="38"/>
    </location>
</feature>
<accession>A0A1I0S7V7</accession>
<feature type="transmembrane region" description="Helical" evidence="1">
    <location>
        <begin position="126"/>
        <end position="151"/>
    </location>
</feature>
<proteinExistence type="predicted"/>
<keyword evidence="3" id="KW-1185">Reference proteome</keyword>
<evidence type="ECO:0000256" key="1">
    <source>
        <dbReference type="SAM" id="Phobius"/>
    </source>
</evidence>
<keyword evidence="1" id="KW-1133">Transmembrane helix</keyword>
<gene>
    <name evidence="2" type="ORF">SAMN04488122_4603</name>
</gene>
<protein>
    <submittedName>
        <fullName evidence="2">Uncharacterized protein</fullName>
    </submittedName>
</protein>
<keyword evidence="1" id="KW-0472">Membrane</keyword>
<organism evidence="2 3">
    <name type="scientific">Chitinophaga arvensicola</name>
    <dbReference type="NCBI Taxonomy" id="29529"/>
    <lineage>
        <taxon>Bacteria</taxon>
        <taxon>Pseudomonadati</taxon>
        <taxon>Bacteroidota</taxon>
        <taxon>Chitinophagia</taxon>
        <taxon>Chitinophagales</taxon>
        <taxon>Chitinophagaceae</taxon>
        <taxon>Chitinophaga</taxon>
    </lineage>
</organism>
<evidence type="ECO:0000313" key="3">
    <source>
        <dbReference type="Proteomes" id="UP000199310"/>
    </source>
</evidence>
<dbReference type="STRING" id="29529.SAMN04488122_4603"/>